<evidence type="ECO:0000313" key="2">
    <source>
        <dbReference type="Proteomes" id="UP000617734"/>
    </source>
</evidence>
<protein>
    <submittedName>
        <fullName evidence="1">Uncharacterized protein</fullName>
    </submittedName>
</protein>
<comment type="caution">
    <text evidence="1">The sequence shown here is derived from an EMBL/GenBank/DDBJ whole genome shotgun (WGS) entry which is preliminary data.</text>
</comment>
<dbReference type="Proteomes" id="UP000617734">
    <property type="component" value="Unassembled WGS sequence"/>
</dbReference>
<sequence length="78" mass="8146">MEPPVGSRVRCREDVRAGGVGTSGVGGVGQGVSGGGPTAAVLRRAQVFTARGVKFQTSCRIVTFGKAVYADIPRHMEW</sequence>
<name>A0A919FHA1_9ACTN</name>
<accession>A0A919FHA1</accession>
<proteinExistence type="predicted"/>
<reference evidence="1" key="2">
    <citation type="submission" date="2020-09" db="EMBL/GenBank/DDBJ databases">
        <authorList>
            <person name="Sun Q."/>
            <person name="Ohkuma M."/>
        </authorList>
    </citation>
    <scope>NUCLEOTIDE SEQUENCE</scope>
    <source>
        <strain evidence="1">JCM 4646</strain>
    </source>
</reference>
<gene>
    <name evidence="1" type="ORF">GCM10018781_17660</name>
</gene>
<dbReference type="AlphaFoldDB" id="A0A919FHA1"/>
<organism evidence="1 2">
    <name type="scientific">Kitasatospora indigofera</name>
    <dbReference type="NCBI Taxonomy" id="67307"/>
    <lineage>
        <taxon>Bacteria</taxon>
        <taxon>Bacillati</taxon>
        <taxon>Actinomycetota</taxon>
        <taxon>Actinomycetes</taxon>
        <taxon>Kitasatosporales</taxon>
        <taxon>Streptomycetaceae</taxon>
        <taxon>Kitasatospora</taxon>
    </lineage>
</organism>
<evidence type="ECO:0000313" key="1">
    <source>
        <dbReference type="EMBL" id="GHH65322.1"/>
    </source>
</evidence>
<dbReference type="EMBL" id="BNBO01000006">
    <property type="protein sequence ID" value="GHH65322.1"/>
    <property type="molecule type" value="Genomic_DNA"/>
</dbReference>
<keyword evidence="2" id="KW-1185">Reference proteome</keyword>
<reference evidence="1" key="1">
    <citation type="journal article" date="2014" name="Int. J. Syst. Evol. Microbiol.">
        <title>Complete genome sequence of Corynebacterium casei LMG S-19264T (=DSM 44701T), isolated from a smear-ripened cheese.</title>
        <authorList>
            <consortium name="US DOE Joint Genome Institute (JGI-PGF)"/>
            <person name="Walter F."/>
            <person name="Albersmeier A."/>
            <person name="Kalinowski J."/>
            <person name="Ruckert C."/>
        </authorList>
    </citation>
    <scope>NUCLEOTIDE SEQUENCE</scope>
    <source>
        <strain evidence="1">JCM 4646</strain>
    </source>
</reference>